<evidence type="ECO:0000313" key="3">
    <source>
        <dbReference type="Proteomes" id="UP000011599"/>
    </source>
</evidence>
<dbReference type="PANTHER" id="PTHR45947:SF3">
    <property type="entry name" value="SULFOQUINOVOSYL TRANSFERASE SQD2"/>
    <property type="match status" value="1"/>
</dbReference>
<dbReference type="OrthoDB" id="238665at2157"/>
<accession>L9VN58</accession>
<dbReference type="CDD" id="cd03801">
    <property type="entry name" value="GT4_PimA-like"/>
    <property type="match status" value="1"/>
</dbReference>
<dbReference type="InterPro" id="IPR001296">
    <property type="entry name" value="Glyco_trans_1"/>
</dbReference>
<dbReference type="Proteomes" id="UP000011599">
    <property type="component" value="Unassembled WGS sequence"/>
</dbReference>
<dbReference type="AlphaFoldDB" id="L9VN58"/>
<dbReference type="RefSeq" id="WP_006091988.1">
    <property type="nucleotide sequence ID" value="NZ_AOHW01000045.1"/>
</dbReference>
<name>L9VN58_9EURY</name>
<comment type="caution">
    <text evidence="2">The sequence shown here is derived from an EMBL/GenBank/DDBJ whole genome shotgun (WGS) entry which is preliminary data.</text>
</comment>
<dbReference type="PATRIC" id="fig|1114856.3.peg.3993"/>
<dbReference type="EMBL" id="AOHW01000045">
    <property type="protein sequence ID" value="ELY37683.1"/>
    <property type="molecule type" value="Genomic_DNA"/>
</dbReference>
<organism evidence="2 3">
    <name type="scientific">Natronorubrum tibetense GA33</name>
    <dbReference type="NCBI Taxonomy" id="1114856"/>
    <lineage>
        <taxon>Archaea</taxon>
        <taxon>Methanobacteriati</taxon>
        <taxon>Methanobacteriota</taxon>
        <taxon>Stenosarchaea group</taxon>
        <taxon>Halobacteria</taxon>
        <taxon>Halobacteriales</taxon>
        <taxon>Natrialbaceae</taxon>
        <taxon>Natronorubrum</taxon>
    </lineage>
</organism>
<dbReference type="PANTHER" id="PTHR45947">
    <property type="entry name" value="SULFOQUINOVOSYL TRANSFERASE SQD2"/>
    <property type="match status" value="1"/>
</dbReference>
<dbReference type="Pfam" id="PF00534">
    <property type="entry name" value="Glycos_transf_1"/>
    <property type="match status" value="1"/>
</dbReference>
<dbReference type="InterPro" id="IPR050194">
    <property type="entry name" value="Glycosyltransferase_grp1"/>
</dbReference>
<keyword evidence="3" id="KW-1185">Reference proteome</keyword>
<dbReference type="STRING" id="1114856.GCA_000383975_04146"/>
<feature type="domain" description="Glycosyl transferase family 1" evidence="1">
    <location>
        <begin position="170"/>
        <end position="324"/>
    </location>
</feature>
<evidence type="ECO:0000313" key="2">
    <source>
        <dbReference type="EMBL" id="ELY37683.1"/>
    </source>
</evidence>
<keyword evidence="2" id="KW-0808">Transferase</keyword>
<dbReference type="Gene3D" id="3.40.50.2000">
    <property type="entry name" value="Glycogen Phosphorylase B"/>
    <property type="match status" value="2"/>
</dbReference>
<reference evidence="2 3" key="1">
    <citation type="journal article" date="2014" name="PLoS Genet.">
        <title>Phylogenetically driven sequencing of extremely halophilic archaea reveals strategies for static and dynamic osmo-response.</title>
        <authorList>
            <person name="Becker E.A."/>
            <person name="Seitzer P.M."/>
            <person name="Tritt A."/>
            <person name="Larsen D."/>
            <person name="Krusor M."/>
            <person name="Yao A.I."/>
            <person name="Wu D."/>
            <person name="Madern D."/>
            <person name="Eisen J.A."/>
            <person name="Darling A.E."/>
            <person name="Facciotti M.T."/>
        </authorList>
    </citation>
    <scope>NUCLEOTIDE SEQUENCE [LARGE SCALE GENOMIC DNA]</scope>
    <source>
        <strain evidence="2 3">GA33</strain>
    </source>
</reference>
<gene>
    <name evidence="2" type="ORF">C496_19285</name>
</gene>
<proteinExistence type="predicted"/>
<sequence length="347" mass="39261">MKKLTYFINHIRYGGAEIGMVRLLAGLDEDEYDITIVTLKGSNEDLVDELPNHIEIIELGLNRNPSIRSIREFRKATTESDVFVSSLTPSAIIGPFFTRLCRSSNVYTWRHNSENQFWLKKLLYKLSYRISDGVLVDSDAAYEYMKEWGVSESKLSILPLSGVEMEKYPPVEHTQGSQIRIGTVARLVPEKGYPELIKCAEALPEYEFHVIGDGPLADEFKTQKPANVVYHGRVEQEELFRLWGTFNIYFQPSRYEGLCITAIEGMACGLPVIASRVGGLTESVVEGKTGYLVEQGDIEEYVRYLRKLAEDTELRSELGSAAAERVNDHYSQAALVEAFEHSIQEDI</sequence>
<protein>
    <submittedName>
        <fullName evidence="2">Glycosyltransferase, type 1</fullName>
    </submittedName>
</protein>
<evidence type="ECO:0000259" key="1">
    <source>
        <dbReference type="Pfam" id="PF00534"/>
    </source>
</evidence>
<dbReference type="SUPFAM" id="SSF53756">
    <property type="entry name" value="UDP-Glycosyltransferase/glycogen phosphorylase"/>
    <property type="match status" value="1"/>
</dbReference>
<dbReference type="eggNOG" id="arCOG01407">
    <property type="taxonomic scope" value="Archaea"/>
</dbReference>
<dbReference type="GO" id="GO:0016757">
    <property type="term" value="F:glycosyltransferase activity"/>
    <property type="evidence" value="ECO:0007669"/>
    <property type="project" value="InterPro"/>
</dbReference>